<dbReference type="FunFam" id="1.10.510.10:FF:000067">
    <property type="entry name" value="calcium-dependent protein kinase 13"/>
    <property type="match status" value="1"/>
</dbReference>
<keyword evidence="4" id="KW-0808">Transferase</keyword>
<feature type="domain" description="EF-hand" evidence="19">
    <location>
        <begin position="474"/>
        <end position="509"/>
    </location>
</feature>
<comment type="caution">
    <text evidence="20">The sequence shown here is derived from an EMBL/GenBank/DDBJ whole genome shotgun (WGS) entry which is preliminary data.</text>
</comment>
<keyword evidence="12" id="KW-0472">Membrane</keyword>
<feature type="binding site" evidence="17">
    <location>
        <position position="100"/>
    </location>
    <ligand>
        <name>ATP</name>
        <dbReference type="ChEBI" id="CHEBI:30616"/>
    </ligand>
</feature>
<evidence type="ECO:0000256" key="10">
    <source>
        <dbReference type="ARBA" id="ARBA00022837"/>
    </source>
</evidence>
<dbReference type="AlphaFoldDB" id="A0AAV8R9J0"/>
<dbReference type="EC" id="2.7.11.1" evidence="2"/>
<feature type="domain" description="EF-hand" evidence="19">
    <location>
        <begin position="404"/>
        <end position="439"/>
    </location>
</feature>
<dbReference type="PROSITE" id="PS00018">
    <property type="entry name" value="EF_HAND_1"/>
    <property type="match status" value="2"/>
</dbReference>
<dbReference type="InterPro" id="IPR002048">
    <property type="entry name" value="EF_hand_dom"/>
</dbReference>
<evidence type="ECO:0000256" key="1">
    <source>
        <dbReference type="ARBA" id="ARBA00004635"/>
    </source>
</evidence>
<keyword evidence="3" id="KW-0723">Serine/threonine-protein kinase</keyword>
<evidence type="ECO:0000256" key="4">
    <source>
        <dbReference type="ARBA" id="ARBA00022679"/>
    </source>
</evidence>
<dbReference type="Proteomes" id="UP001222027">
    <property type="component" value="Unassembled WGS sequence"/>
</dbReference>
<protein>
    <recommendedName>
        <fullName evidence="2">non-specific serine/threonine protein kinase</fullName>
        <ecNumber evidence="2">2.7.11.1</ecNumber>
    </recommendedName>
</protein>
<comment type="catalytic activity">
    <reaction evidence="16">
        <text>L-seryl-[protein] + ATP = O-phospho-L-seryl-[protein] + ADP + H(+)</text>
        <dbReference type="Rhea" id="RHEA:17989"/>
        <dbReference type="Rhea" id="RHEA-COMP:9863"/>
        <dbReference type="Rhea" id="RHEA-COMP:11604"/>
        <dbReference type="ChEBI" id="CHEBI:15378"/>
        <dbReference type="ChEBI" id="CHEBI:29999"/>
        <dbReference type="ChEBI" id="CHEBI:30616"/>
        <dbReference type="ChEBI" id="CHEBI:83421"/>
        <dbReference type="ChEBI" id="CHEBI:456216"/>
        <dbReference type="EC" id="2.7.11.1"/>
    </reaction>
</comment>
<dbReference type="GO" id="GO:0016020">
    <property type="term" value="C:membrane"/>
    <property type="evidence" value="ECO:0007669"/>
    <property type="project" value="UniProtKB-SubCell"/>
</dbReference>
<evidence type="ECO:0000256" key="17">
    <source>
        <dbReference type="PROSITE-ProRule" id="PRU10141"/>
    </source>
</evidence>
<dbReference type="SMART" id="SM00054">
    <property type="entry name" value="EFh"/>
    <property type="match status" value="4"/>
</dbReference>
<dbReference type="FunFam" id="1.10.238.10:FF:000050">
    <property type="entry name" value="Calcium-dependent protein kinase 7"/>
    <property type="match status" value="1"/>
</dbReference>
<dbReference type="Pfam" id="PF13499">
    <property type="entry name" value="EF-hand_7"/>
    <property type="match status" value="2"/>
</dbReference>
<evidence type="ECO:0000313" key="20">
    <source>
        <dbReference type="EMBL" id="KAJ8493736.1"/>
    </source>
</evidence>
<dbReference type="PROSITE" id="PS50222">
    <property type="entry name" value="EF_HAND_2"/>
    <property type="match status" value="4"/>
</dbReference>
<evidence type="ECO:0000256" key="6">
    <source>
        <dbReference type="ARBA" id="ARBA00022723"/>
    </source>
</evidence>
<organism evidence="20 21">
    <name type="scientific">Ensete ventricosum</name>
    <name type="common">Abyssinian banana</name>
    <name type="synonym">Musa ensete</name>
    <dbReference type="NCBI Taxonomy" id="4639"/>
    <lineage>
        <taxon>Eukaryota</taxon>
        <taxon>Viridiplantae</taxon>
        <taxon>Streptophyta</taxon>
        <taxon>Embryophyta</taxon>
        <taxon>Tracheophyta</taxon>
        <taxon>Spermatophyta</taxon>
        <taxon>Magnoliopsida</taxon>
        <taxon>Liliopsida</taxon>
        <taxon>Zingiberales</taxon>
        <taxon>Musaceae</taxon>
        <taxon>Ensete</taxon>
    </lineage>
</organism>
<dbReference type="EMBL" id="JAQQAF010000004">
    <property type="protein sequence ID" value="KAJ8493736.1"/>
    <property type="molecule type" value="Genomic_DNA"/>
</dbReference>
<keyword evidence="6" id="KW-0479">Metal-binding</keyword>
<dbReference type="PROSITE" id="PS50011">
    <property type="entry name" value="PROTEIN_KINASE_DOM"/>
    <property type="match status" value="1"/>
</dbReference>
<keyword evidence="7" id="KW-0677">Repeat</keyword>
<dbReference type="InterPro" id="IPR011992">
    <property type="entry name" value="EF-hand-dom_pair"/>
</dbReference>
<comment type="subcellular location">
    <subcellularLocation>
        <location evidence="1">Membrane</location>
        <topology evidence="1">Lipid-anchor</topology>
    </subcellularLocation>
</comment>
<evidence type="ECO:0000256" key="11">
    <source>
        <dbReference type="ARBA" id="ARBA00022840"/>
    </source>
</evidence>
<evidence type="ECO:0000256" key="2">
    <source>
        <dbReference type="ARBA" id="ARBA00012513"/>
    </source>
</evidence>
<evidence type="ECO:0000256" key="13">
    <source>
        <dbReference type="ARBA" id="ARBA00023288"/>
    </source>
</evidence>
<dbReference type="Pfam" id="PF00069">
    <property type="entry name" value="Pkinase"/>
    <property type="match status" value="1"/>
</dbReference>
<evidence type="ECO:0000256" key="16">
    <source>
        <dbReference type="ARBA" id="ARBA00048679"/>
    </source>
</evidence>
<name>A0AAV8R9J0_ENSVE</name>
<proteinExistence type="inferred from homology"/>
<gene>
    <name evidence="20" type="ORF">OPV22_015457</name>
</gene>
<comment type="catalytic activity">
    <reaction evidence="15">
        <text>L-threonyl-[protein] + ATP = O-phospho-L-threonyl-[protein] + ADP + H(+)</text>
        <dbReference type="Rhea" id="RHEA:46608"/>
        <dbReference type="Rhea" id="RHEA-COMP:11060"/>
        <dbReference type="Rhea" id="RHEA-COMP:11605"/>
        <dbReference type="ChEBI" id="CHEBI:15378"/>
        <dbReference type="ChEBI" id="CHEBI:30013"/>
        <dbReference type="ChEBI" id="CHEBI:30616"/>
        <dbReference type="ChEBI" id="CHEBI:61977"/>
        <dbReference type="ChEBI" id="CHEBI:456216"/>
        <dbReference type="EC" id="2.7.11.1"/>
    </reaction>
</comment>
<dbReference type="InterPro" id="IPR011009">
    <property type="entry name" value="Kinase-like_dom_sf"/>
</dbReference>
<keyword evidence="21" id="KW-1185">Reference proteome</keyword>
<dbReference type="Gene3D" id="3.30.200.20">
    <property type="entry name" value="Phosphorylase Kinase, domain 1"/>
    <property type="match status" value="1"/>
</dbReference>
<feature type="domain" description="EF-hand" evidence="19">
    <location>
        <begin position="368"/>
        <end position="403"/>
    </location>
</feature>
<dbReference type="InterPro" id="IPR008271">
    <property type="entry name" value="Ser/Thr_kinase_AS"/>
</dbReference>
<keyword evidence="10" id="KW-0106">Calcium</keyword>
<dbReference type="SUPFAM" id="SSF56112">
    <property type="entry name" value="Protein kinase-like (PK-like)"/>
    <property type="match status" value="1"/>
</dbReference>
<dbReference type="SUPFAM" id="SSF47473">
    <property type="entry name" value="EF-hand"/>
    <property type="match status" value="1"/>
</dbReference>
<dbReference type="InterPro" id="IPR050205">
    <property type="entry name" value="CDPK_Ser/Thr_kinases"/>
</dbReference>
<evidence type="ECO:0000259" key="18">
    <source>
        <dbReference type="PROSITE" id="PS50011"/>
    </source>
</evidence>
<dbReference type="CDD" id="cd00051">
    <property type="entry name" value="EFh"/>
    <property type="match status" value="1"/>
</dbReference>
<evidence type="ECO:0000313" key="21">
    <source>
        <dbReference type="Proteomes" id="UP001222027"/>
    </source>
</evidence>
<evidence type="ECO:0000256" key="8">
    <source>
        <dbReference type="ARBA" id="ARBA00022741"/>
    </source>
</evidence>
<feature type="domain" description="EF-hand" evidence="19">
    <location>
        <begin position="440"/>
        <end position="472"/>
    </location>
</feature>
<feature type="domain" description="Protein kinase" evidence="18">
    <location>
        <begin position="67"/>
        <end position="325"/>
    </location>
</feature>
<dbReference type="Gene3D" id="1.10.238.10">
    <property type="entry name" value="EF-hand"/>
    <property type="match status" value="1"/>
</dbReference>
<dbReference type="InterPro" id="IPR000719">
    <property type="entry name" value="Prot_kinase_dom"/>
</dbReference>
<keyword evidence="8 17" id="KW-0547">Nucleotide-binding</keyword>
<dbReference type="Gene3D" id="1.10.510.10">
    <property type="entry name" value="Transferase(Phosphotransferase) domain 1"/>
    <property type="match status" value="1"/>
</dbReference>
<reference evidence="20 21" key="1">
    <citation type="submission" date="2022-12" db="EMBL/GenBank/DDBJ databases">
        <title>Chromosome-scale assembly of the Ensete ventricosum genome.</title>
        <authorList>
            <person name="Dussert Y."/>
            <person name="Stocks J."/>
            <person name="Wendawek A."/>
            <person name="Woldeyes F."/>
            <person name="Nichols R.A."/>
            <person name="Borrell J.S."/>
        </authorList>
    </citation>
    <scope>NUCLEOTIDE SEQUENCE [LARGE SCALE GENOMIC DNA]</scope>
    <source>
        <strain evidence="21">cv. Maze</strain>
        <tissue evidence="20">Seeds</tissue>
    </source>
</reference>
<dbReference type="GO" id="GO:0004674">
    <property type="term" value="F:protein serine/threonine kinase activity"/>
    <property type="evidence" value="ECO:0007669"/>
    <property type="project" value="UniProtKB-KW"/>
</dbReference>
<dbReference type="InterPro" id="IPR018247">
    <property type="entry name" value="EF_Hand_1_Ca_BS"/>
</dbReference>
<evidence type="ECO:0000256" key="5">
    <source>
        <dbReference type="ARBA" id="ARBA00022707"/>
    </source>
</evidence>
<evidence type="ECO:0000259" key="19">
    <source>
        <dbReference type="PROSITE" id="PS50222"/>
    </source>
</evidence>
<dbReference type="GO" id="GO:0005524">
    <property type="term" value="F:ATP binding"/>
    <property type="evidence" value="ECO:0007669"/>
    <property type="project" value="UniProtKB-UniRule"/>
</dbReference>
<evidence type="ECO:0000256" key="12">
    <source>
        <dbReference type="ARBA" id="ARBA00023136"/>
    </source>
</evidence>
<dbReference type="InterPro" id="IPR017441">
    <property type="entry name" value="Protein_kinase_ATP_BS"/>
</dbReference>
<dbReference type="PANTHER" id="PTHR24349">
    <property type="entry name" value="SERINE/THREONINE-PROTEIN KINASE"/>
    <property type="match status" value="1"/>
</dbReference>
<evidence type="ECO:0000256" key="9">
    <source>
        <dbReference type="ARBA" id="ARBA00022777"/>
    </source>
</evidence>
<dbReference type="CDD" id="cd05117">
    <property type="entry name" value="STKc_CAMK"/>
    <property type="match status" value="1"/>
</dbReference>
<evidence type="ECO:0000256" key="3">
    <source>
        <dbReference type="ARBA" id="ARBA00022527"/>
    </source>
</evidence>
<keyword evidence="13" id="KW-0449">Lipoprotein</keyword>
<evidence type="ECO:0000256" key="7">
    <source>
        <dbReference type="ARBA" id="ARBA00022737"/>
    </source>
</evidence>
<keyword evidence="11 17" id="KW-0067">ATP-binding</keyword>
<dbReference type="FunFam" id="3.30.200.20:FF:000462">
    <property type="entry name" value="Calcium-dependent protein kinase 24"/>
    <property type="match status" value="1"/>
</dbReference>
<evidence type="ECO:0000256" key="14">
    <source>
        <dbReference type="ARBA" id="ARBA00024334"/>
    </source>
</evidence>
<keyword evidence="9" id="KW-0418">Kinase</keyword>
<dbReference type="PROSITE" id="PS00108">
    <property type="entry name" value="PROTEIN_KINASE_ST"/>
    <property type="match status" value="1"/>
</dbReference>
<accession>A0AAV8R9J0</accession>
<dbReference type="PROSITE" id="PS00107">
    <property type="entry name" value="PROTEIN_KINASE_ATP"/>
    <property type="match status" value="1"/>
</dbReference>
<comment type="similarity">
    <text evidence="14">Belongs to the protein kinase superfamily. Ser/Thr protein kinase family. CDPK subfamily.</text>
</comment>
<sequence>MGNCCSAQLSKSALQNSGDRRCLSAISIYEYDKSGVYHRRSSISSESRPPISVLDEPKARGDLLRWYHLGEELGRGEFGVTRRCTDAATGEALACKSIAKQRLRSSVDVEDVRREVQIMRGLPEHPNVVRLRDVFEDHEAVHLVMEICEGGELFDQIVARGHYTERAAATVMRTIMEVVQHCHMNGVIHRDLKPENFLFADSSETSPLKVIDFGLSVDFKPGEIFSEIVGSPYYMAPEILKRNYGPEVDIWSAGVILYILLCGVPPFWAETDEGIAKAIIRSVVDFEREPWPKISENAKDLVRCMLDPNPHARLTARQVLEHPWLQNTSTVPNIPLGEAVRSRLKQYSVMNKFKKKAMLVVTEHLPVEEIAAIKQMFHTMDTEQNGTLTLEALKKGLDLIGYQIHDLDVQMLMEAADIDGNGTVNCEEFVTVTVHLKRIGSEEHLPKAFNYFDKNQSGYIEIDELREALGGLELSEQVILDIISDVDKDKDGRISYEEFEMMMKAGTDWRNGSRQYSRAMFNSLSHKMFKDGSLKEVHM</sequence>
<dbReference type="GO" id="GO:0005509">
    <property type="term" value="F:calcium ion binding"/>
    <property type="evidence" value="ECO:0007669"/>
    <property type="project" value="InterPro"/>
</dbReference>
<evidence type="ECO:0000256" key="15">
    <source>
        <dbReference type="ARBA" id="ARBA00047899"/>
    </source>
</evidence>
<dbReference type="SMART" id="SM00220">
    <property type="entry name" value="S_TKc"/>
    <property type="match status" value="1"/>
</dbReference>
<keyword evidence="5" id="KW-0519">Myristate</keyword>